<dbReference type="STRING" id="117157.SAMN04489717_5121"/>
<dbReference type="InterPro" id="IPR034660">
    <property type="entry name" value="DinB/YfiT-like"/>
</dbReference>
<dbReference type="EMBL" id="LT629732">
    <property type="protein sequence ID" value="SDT12360.1"/>
    <property type="molecule type" value="Genomic_DNA"/>
</dbReference>
<dbReference type="Proteomes" id="UP000198983">
    <property type="component" value="Chromosome I"/>
</dbReference>
<organism evidence="2 3">
    <name type="scientific">Actinopolymorpha singaporensis</name>
    <dbReference type="NCBI Taxonomy" id="117157"/>
    <lineage>
        <taxon>Bacteria</taxon>
        <taxon>Bacillati</taxon>
        <taxon>Actinomycetota</taxon>
        <taxon>Actinomycetes</taxon>
        <taxon>Propionibacteriales</taxon>
        <taxon>Actinopolymorphaceae</taxon>
        <taxon>Actinopolymorpha</taxon>
    </lineage>
</organism>
<sequence length="206" mass="22539">MAAGPEPTDPPQAEPPQAEPPQAEPPQAEPPQAEPPSEDPHRDDPPYAADERGMLDAWLAFHRATVAVKCAGLTQAGAHNAPVPTSPSMTAAGLVSHLRWVESYWFERVLLGEAEAAPFDPDDPDAEWRPPYDVPLADLLAAYDKQVARSREIAAVFSLDHRAAPRRPGEEGVTLRWILHHLIEETCRHNGHLDIVRELTDGVTGE</sequence>
<evidence type="ECO:0000256" key="1">
    <source>
        <dbReference type="SAM" id="MobiDB-lite"/>
    </source>
</evidence>
<dbReference type="SUPFAM" id="SSF109854">
    <property type="entry name" value="DinB/YfiT-like putative metalloenzymes"/>
    <property type="match status" value="1"/>
</dbReference>
<dbReference type="Pfam" id="PF04978">
    <property type="entry name" value="MST"/>
    <property type="match status" value="1"/>
</dbReference>
<accession>A0A1H1XT20</accession>
<feature type="compositionally biased region" description="Pro residues" evidence="1">
    <location>
        <begin position="7"/>
        <end position="34"/>
    </location>
</feature>
<evidence type="ECO:0008006" key="4">
    <source>
        <dbReference type="Google" id="ProtNLM"/>
    </source>
</evidence>
<dbReference type="OrthoDB" id="4548523at2"/>
<evidence type="ECO:0000313" key="3">
    <source>
        <dbReference type="Proteomes" id="UP000198983"/>
    </source>
</evidence>
<name>A0A1H1XT20_9ACTN</name>
<dbReference type="Gene3D" id="1.20.120.450">
    <property type="entry name" value="dinb family like domain"/>
    <property type="match status" value="1"/>
</dbReference>
<dbReference type="InterPro" id="IPR007061">
    <property type="entry name" value="MST-like"/>
</dbReference>
<protein>
    <recommendedName>
        <fullName evidence="4">DinB superfamily protein</fullName>
    </recommendedName>
</protein>
<feature type="compositionally biased region" description="Basic and acidic residues" evidence="1">
    <location>
        <begin position="38"/>
        <end position="49"/>
    </location>
</feature>
<evidence type="ECO:0000313" key="2">
    <source>
        <dbReference type="EMBL" id="SDT12360.1"/>
    </source>
</evidence>
<feature type="region of interest" description="Disordered" evidence="1">
    <location>
        <begin position="1"/>
        <end position="49"/>
    </location>
</feature>
<keyword evidence="3" id="KW-1185">Reference proteome</keyword>
<dbReference type="AlphaFoldDB" id="A0A1H1XT20"/>
<reference evidence="2 3" key="1">
    <citation type="submission" date="2016-10" db="EMBL/GenBank/DDBJ databases">
        <authorList>
            <person name="de Groot N.N."/>
        </authorList>
    </citation>
    <scope>NUCLEOTIDE SEQUENCE [LARGE SCALE GENOMIC DNA]</scope>
    <source>
        <strain evidence="2 3">DSM 22024</strain>
    </source>
</reference>
<dbReference type="RefSeq" id="WP_092656088.1">
    <property type="nucleotide sequence ID" value="NZ_LT629732.1"/>
</dbReference>
<proteinExistence type="predicted"/>
<gene>
    <name evidence="2" type="ORF">SAMN04489717_5121</name>
</gene>